<name>A0A8H5LZX5_9AGAR</name>
<reference evidence="1 2" key="1">
    <citation type="journal article" date="2020" name="ISME J.">
        <title>Uncovering the hidden diversity of litter-decomposition mechanisms in mushroom-forming fungi.</title>
        <authorList>
            <person name="Floudas D."/>
            <person name="Bentzer J."/>
            <person name="Ahren D."/>
            <person name="Johansson T."/>
            <person name="Persson P."/>
            <person name="Tunlid A."/>
        </authorList>
    </citation>
    <scope>NUCLEOTIDE SEQUENCE [LARGE SCALE GENOMIC DNA]</scope>
    <source>
        <strain evidence="1 2">CBS 661.87</strain>
    </source>
</reference>
<dbReference type="SUPFAM" id="SSF82199">
    <property type="entry name" value="SET domain"/>
    <property type="match status" value="1"/>
</dbReference>
<dbReference type="InterPro" id="IPR046341">
    <property type="entry name" value="SET_dom_sf"/>
</dbReference>
<protein>
    <submittedName>
        <fullName evidence="1">Uncharacterized protein</fullName>
    </submittedName>
</protein>
<dbReference type="OrthoDB" id="441812at2759"/>
<comment type="caution">
    <text evidence="1">The sequence shown here is derived from an EMBL/GenBank/DDBJ whole genome shotgun (WGS) entry which is preliminary data.</text>
</comment>
<evidence type="ECO:0000313" key="1">
    <source>
        <dbReference type="EMBL" id="KAF5375546.1"/>
    </source>
</evidence>
<sequence>MHIPLSHPERSSLTLITVCRWFLSPMQCAHDVESPNNIPSPPQTQLEATHLRKEKEFDFYYEMVSNVPVLPNEEVFNTYGETLTNAQLLAQYGFVLDVNENDRLNWDLKEVYTHCTGLSGVCTWSLPELENIWLAILSRAAVCEALGSIAESNLVYLHTDTSGKTLCLDGDGKISHQLWTLLALPFCLQRIPGNVAEHLGEITNDLEALLEFQLALENSLEAGNDPGDSHRHKSSTKHAAMLAGLAHSLINLCVARKSQLGKKNPDCGDVNDILDVGICFYIAETSF</sequence>
<gene>
    <name evidence="1" type="ORF">D9615_009138</name>
</gene>
<dbReference type="Proteomes" id="UP000565441">
    <property type="component" value="Unassembled WGS sequence"/>
</dbReference>
<keyword evidence="2" id="KW-1185">Reference proteome</keyword>
<evidence type="ECO:0000313" key="2">
    <source>
        <dbReference type="Proteomes" id="UP000565441"/>
    </source>
</evidence>
<proteinExistence type="predicted"/>
<accession>A0A8H5LZX5</accession>
<dbReference type="Gene3D" id="3.90.1410.10">
    <property type="entry name" value="set domain protein methyltransferase, domain 1"/>
    <property type="match status" value="1"/>
</dbReference>
<dbReference type="AlphaFoldDB" id="A0A8H5LZX5"/>
<dbReference type="EMBL" id="JAACJP010000033">
    <property type="protein sequence ID" value="KAF5375546.1"/>
    <property type="molecule type" value="Genomic_DNA"/>
</dbReference>
<organism evidence="1 2">
    <name type="scientific">Tricholomella constricta</name>
    <dbReference type="NCBI Taxonomy" id="117010"/>
    <lineage>
        <taxon>Eukaryota</taxon>
        <taxon>Fungi</taxon>
        <taxon>Dikarya</taxon>
        <taxon>Basidiomycota</taxon>
        <taxon>Agaricomycotina</taxon>
        <taxon>Agaricomycetes</taxon>
        <taxon>Agaricomycetidae</taxon>
        <taxon>Agaricales</taxon>
        <taxon>Tricholomatineae</taxon>
        <taxon>Lyophyllaceae</taxon>
        <taxon>Tricholomella</taxon>
    </lineage>
</organism>